<feature type="non-terminal residue" evidence="2">
    <location>
        <position position="156"/>
    </location>
</feature>
<reference evidence="2" key="1">
    <citation type="submission" date="2021-02" db="EMBL/GenBank/DDBJ databases">
        <authorList>
            <person name="Nowell W R."/>
        </authorList>
    </citation>
    <scope>NUCLEOTIDE SEQUENCE</scope>
    <source>
        <strain evidence="2">Ploen Becks lab</strain>
    </source>
</reference>
<feature type="region of interest" description="Disordered" evidence="1">
    <location>
        <begin position="1"/>
        <end position="21"/>
    </location>
</feature>
<dbReference type="Proteomes" id="UP000663879">
    <property type="component" value="Unassembled WGS sequence"/>
</dbReference>
<keyword evidence="3" id="KW-1185">Reference proteome</keyword>
<organism evidence="2 3">
    <name type="scientific">Brachionus calyciflorus</name>
    <dbReference type="NCBI Taxonomy" id="104777"/>
    <lineage>
        <taxon>Eukaryota</taxon>
        <taxon>Metazoa</taxon>
        <taxon>Spiralia</taxon>
        <taxon>Gnathifera</taxon>
        <taxon>Rotifera</taxon>
        <taxon>Eurotatoria</taxon>
        <taxon>Monogononta</taxon>
        <taxon>Pseudotrocha</taxon>
        <taxon>Ploima</taxon>
        <taxon>Brachionidae</taxon>
        <taxon>Brachionus</taxon>
    </lineage>
</organism>
<dbReference type="EMBL" id="CAJNOC010009111">
    <property type="protein sequence ID" value="CAF1124938.1"/>
    <property type="molecule type" value="Genomic_DNA"/>
</dbReference>
<proteinExistence type="predicted"/>
<dbReference type="AlphaFoldDB" id="A0A814QX57"/>
<accession>A0A814QX57</accession>
<comment type="caution">
    <text evidence="2">The sequence shown here is derived from an EMBL/GenBank/DDBJ whole genome shotgun (WGS) entry which is preliminary data.</text>
</comment>
<dbReference type="OrthoDB" id="167578at2759"/>
<evidence type="ECO:0000313" key="3">
    <source>
        <dbReference type="Proteomes" id="UP000663879"/>
    </source>
</evidence>
<name>A0A814QX57_9BILA</name>
<gene>
    <name evidence="2" type="ORF">OXX778_LOCUS22211</name>
</gene>
<sequence length="156" mass="17812">MLVGDNGDVLSEPSDDKHTCNPLSDDHIQCLQAESFIKNKVLTTITPIQEIYEQELIRLAEIIYESSIAAYLPQFEDIKANLYRIRKRNLSLLPITSEDIVLNGECTQTISSEQFLLFDTGAPDPERLLYFCSRSGLLIYQARNNGTLMRHFMLQL</sequence>
<evidence type="ECO:0000256" key="1">
    <source>
        <dbReference type="SAM" id="MobiDB-lite"/>
    </source>
</evidence>
<protein>
    <submittedName>
        <fullName evidence="2">Uncharacterized protein</fullName>
    </submittedName>
</protein>
<evidence type="ECO:0000313" key="2">
    <source>
        <dbReference type="EMBL" id="CAF1124938.1"/>
    </source>
</evidence>